<feature type="compositionally biased region" description="Acidic residues" evidence="1">
    <location>
        <begin position="191"/>
        <end position="202"/>
    </location>
</feature>
<evidence type="ECO:0000313" key="2">
    <source>
        <dbReference type="EMBL" id="KAF4142351.1"/>
    </source>
</evidence>
<feature type="compositionally biased region" description="Basic residues" evidence="1">
    <location>
        <begin position="60"/>
        <end position="69"/>
    </location>
</feature>
<dbReference type="EMBL" id="JAACNO010001196">
    <property type="protein sequence ID" value="KAF4142351.1"/>
    <property type="molecule type" value="Genomic_DNA"/>
</dbReference>
<protein>
    <recommendedName>
        <fullName evidence="4">Myb/SANT-like domain-containing protein</fullName>
    </recommendedName>
</protein>
<feature type="region of interest" description="Disordered" evidence="1">
    <location>
        <begin position="184"/>
        <end position="214"/>
    </location>
</feature>
<accession>A0A8S9UNF8</accession>
<evidence type="ECO:0000313" key="3">
    <source>
        <dbReference type="Proteomes" id="UP000704712"/>
    </source>
</evidence>
<gene>
    <name evidence="2" type="ORF">GN958_ATG08527</name>
</gene>
<evidence type="ECO:0008006" key="4">
    <source>
        <dbReference type="Google" id="ProtNLM"/>
    </source>
</evidence>
<reference evidence="2" key="1">
    <citation type="submission" date="2020-03" db="EMBL/GenBank/DDBJ databases">
        <title>Hybrid Assembly of Korean Phytophthora infestans isolates.</title>
        <authorList>
            <person name="Prokchorchik M."/>
            <person name="Lee Y."/>
            <person name="Seo J."/>
            <person name="Cho J.-H."/>
            <person name="Park Y.-E."/>
            <person name="Jang D.-C."/>
            <person name="Im J.-S."/>
            <person name="Choi J.-G."/>
            <person name="Park H.-J."/>
            <person name="Lee G.-B."/>
            <person name="Lee Y.-G."/>
            <person name="Hong S.-Y."/>
            <person name="Cho K."/>
            <person name="Sohn K.H."/>
        </authorList>
    </citation>
    <scope>NUCLEOTIDE SEQUENCE</scope>
    <source>
        <strain evidence="2">KR_2_A2</strain>
    </source>
</reference>
<comment type="caution">
    <text evidence="2">The sequence shown here is derived from an EMBL/GenBank/DDBJ whole genome shotgun (WGS) entry which is preliminary data.</text>
</comment>
<proteinExistence type="predicted"/>
<organism evidence="2 3">
    <name type="scientific">Phytophthora infestans</name>
    <name type="common">Potato late blight agent</name>
    <name type="synonym">Botrytis infestans</name>
    <dbReference type="NCBI Taxonomy" id="4787"/>
    <lineage>
        <taxon>Eukaryota</taxon>
        <taxon>Sar</taxon>
        <taxon>Stramenopiles</taxon>
        <taxon>Oomycota</taxon>
        <taxon>Peronosporomycetes</taxon>
        <taxon>Peronosporales</taxon>
        <taxon>Peronosporaceae</taxon>
        <taxon>Phytophthora</taxon>
    </lineage>
</organism>
<name>A0A8S9UNF8_PHYIN</name>
<sequence>MPGILNPPEFSEPGAPVKYSWPPTNGAVSGEALVSSATVAEPEATLKSTRKRKAEEKSSRGRKGKKKKAFTNVSSPAKRFVWTNAMVVGLLDMCFKDEEVRRRVEKADTNKKKALAWQFFANRLSEKLEEVLTSEQVSSKYKKLKCEYRQGKSARSDTGNNGREDDSEIWGILNSAFGGRSGIGGTTLADADNDSDSGDEEQSFSSHDRLQKKSTPIENLAAAMKEGMTSIAASMSTDVKLVEVLQDLKQAQEASRELQTRQLTLLEHLVTKLTP</sequence>
<feature type="region of interest" description="Disordered" evidence="1">
    <location>
        <begin position="39"/>
        <end position="73"/>
    </location>
</feature>
<dbReference type="AlphaFoldDB" id="A0A8S9UNF8"/>
<dbReference type="Proteomes" id="UP000704712">
    <property type="component" value="Unassembled WGS sequence"/>
</dbReference>
<evidence type="ECO:0000256" key="1">
    <source>
        <dbReference type="SAM" id="MobiDB-lite"/>
    </source>
</evidence>